<gene>
    <name evidence="2" type="ORF">PLOB_00036424</name>
</gene>
<proteinExistence type="predicted"/>
<reference evidence="2 3" key="1">
    <citation type="submission" date="2022-05" db="EMBL/GenBank/DDBJ databases">
        <authorList>
            <consortium name="Genoscope - CEA"/>
            <person name="William W."/>
        </authorList>
    </citation>
    <scope>NUCLEOTIDE SEQUENCE [LARGE SCALE GENOMIC DNA]</scope>
</reference>
<sequence length="183" mass="21496">MINKNERGTERRKKWKFFDDMDQICVHRDTSSPACLIDSVLADEGADTNDVSTEGCSELAKRKLELEEEELKPHVKKSKVSKKERKTKLEKSIAVLSDSFTDAAEREMDMLMKLEQMRHKEMLEHEIRLKELDNERRREERQHELMLLNLLNNNRNPYPPQMMDFYKGNNSGPSGSESSYFEL</sequence>
<dbReference type="EMBL" id="CALNXK010000050">
    <property type="protein sequence ID" value="CAH3132114.1"/>
    <property type="molecule type" value="Genomic_DNA"/>
</dbReference>
<evidence type="ECO:0000313" key="3">
    <source>
        <dbReference type="Proteomes" id="UP001159405"/>
    </source>
</evidence>
<evidence type="ECO:0008006" key="4">
    <source>
        <dbReference type="Google" id="ProtNLM"/>
    </source>
</evidence>
<feature type="coiled-coil region" evidence="1">
    <location>
        <begin position="120"/>
        <end position="149"/>
    </location>
</feature>
<comment type="caution">
    <text evidence="2">The sequence shown here is derived from an EMBL/GenBank/DDBJ whole genome shotgun (WGS) entry which is preliminary data.</text>
</comment>
<evidence type="ECO:0000256" key="1">
    <source>
        <dbReference type="SAM" id="Coils"/>
    </source>
</evidence>
<protein>
    <recommendedName>
        <fullName evidence="4">No apical meristem-associated C-terminal domain-containing protein</fullName>
    </recommendedName>
</protein>
<keyword evidence="1" id="KW-0175">Coiled coil</keyword>
<name>A0ABN8P7W1_9CNID</name>
<keyword evidence="3" id="KW-1185">Reference proteome</keyword>
<organism evidence="2 3">
    <name type="scientific">Porites lobata</name>
    <dbReference type="NCBI Taxonomy" id="104759"/>
    <lineage>
        <taxon>Eukaryota</taxon>
        <taxon>Metazoa</taxon>
        <taxon>Cnidaria</taxon>
        <taxon>Anthozoa</taxon>
        <taxon>Hexacorallia</taxon>
        <taxon>Scleractinia</taxon>
        <taxon>Fungiina</taxon>
        <taxon>Poritidae</taxon>
        <taxon>Porites</taxon>
    </lineage>
</organism>
<evidence type="ECO:0000313" key="2">
    <source>
        <dbReference type="EMBL" id="CAH3132114.1"/>
    </source>
</evidence>
<accession>A0ABN8P7W1</accession>
<dbReference type="Proteomes" id="UP001159405">
    <property type="component" value="Unassembled WGS sequence"/>
</dbReference>